<proteinExistence type="inferred from homology"/>
<dbReference type="GO" id="GO:0003949">
    <property type="term" value="F:1-(5-phosphoribosyl)-5-[(5-phosphoribosylamino)methylideneamino]imidazole-4-carboxamide isomerase activity"/>
    <property type="evidence" value="ECO:0007669"/>
    <property type="project" value="InterPro"/>
</dbReference>
<sequence length="263" mass="28251">MTRFRPCIDLHDGQVKQIVGGTLTDSAEGPKENFVSDRQPAWFAELYRDAQLTGGHVIQLGAGNSAAAREALSAWPGGMQIGGGINITNAAEWLEAGASEVIVTSWLFDQDGRFREDRLRELAKEVGRENIVVDLSCRSTKQAGEAGWTVAMNRWQTLTNLDITSATLETLAEWCGEYLIHAADVEGLCQGIDGDLVELLGGWAGIPMTYAGGVAGMEDLQLVQEKSGGHLDVTVGSALDIFGGSGVTFEELLAWNQRSPETP</sequence>
<dbReference type="GO" id="GO:0005737">
    <property type="term" value="C:cytoplasm"/>
    <property type="evidence" value="ECO:0007669"/>
    <property type="project" value="TreeGrafter"/>
</dbReference>
<dbReference type="GO" id="GO:0000105">
    <property type="term" value="P:L-histidine biosynthetic process"/>
    <property type="evidence" value="ECO:0007669"/>
    <property type="project" value="UniProtKB-KW"/>
</dbReference>
<dbReference type="PANTHER" id="PTHR43090:SF2">
    <property type="entry name" value="1-(5-PHOSPHORIBOSYL)-5-[(5-PHOSPHORIBOSYLAMINO)METHYLIDENEAMINO] IMIDAZOLE-4-CARBOXAMIDE ISOMERASE"/>
    <property type="match status" value="1"/>
</dbReference>
<keyword evidence="2 6" id="KW-0028">Amino-acid biosynthesis</keyword>
<evidence type="ECO:0000313" key="8">
    <source>
        <dbReference type="Proteomes" id="UP000634206"/>
    </source>
</evidence>
<dbReference type="InterPro" id="IPR013785">
    <property type="entry name" value="Aldolase_TIM"/>
</dbReference>
<accession>A0AAE2S9Z4</accession>
<dbReference type="GO" id="GO:0000162">
    <property type="term" value="P:L-tryptophan biosynthetic process"/>
    <property type="evidence" value="ECO:0007669"/>
    <property type="project" value="TreeGrafter"/>
</dbReference>
<dbReference type="Gene3D" id="3.20.20.70">
    <property type="entry name" value="Aldolase class I"/>
    <property type="match status" value="1"/>
</dbReference>
<keyword evidence="3 6" id="KW-0368">Histidine biosynthesis</keyword>
<evidence type="ECO:0000256" key="1">
    <source>
        <dbReference type="ARBA" id="ARBA00009667"/>
    </source>
</evidence>
<reference evidence="7" key="1">
    <citation type="submission" date="2021-01" db="EMBL/GenBank/DDBJ databases">
        <title>Modified the classification status of verrucomicrobia.</title>
        <authorList>
            <person name="Feng X."/>
        </authorList>
    </citation>
    <scope>NUCLEOTIDE SEQUENCE</scope>
    <source>
        <strain evidence="7">5K15</strain>
    </source>
</reference>
<dbReference type="FunFam" id="3.20.20.70:FF:000110">
    <property type="entry name" value="1-(5-phosphoribosyl)-5-[(5-phosphoribosylamino)methylideneamino] imidazole-4-carboxamide isomerase, chloroplastic"/>
    <property type="match status" value="1"/>
</dbReference>
<dbReference type="InterPro" id="IPR044524">
    <property type="entry name" value="Isoase_HisA-like"/>
</dbReference>
<comment type="similarity">
    <text evidence="1 6">Belongs to the HisA/HisF family.</text>
</comment>
<dbReference type="InterPro" id="IPR006062">
    <property type="entry name" value="His_biosynth"/>
</dbReference>
<keyword evidence="8" id="KW-1185">Reference proteome</keyword>
<keyword evidence="4 7" id="KW-0413">Isomerase</keyword>
<organism evidence="7 8">
    <name type="scientific">Oceaniferula flava</name>
    <dbReference type="NCBI Taxonomy" id="2800421"/>
    <lineage>
        <taxon>Bacteria</taxon>
        <taxon>Pseudomonadati</taxon>
        <taxon>Verrucomicrobiota</taxon>
        <taxon>Verrucomicrobiia</taxon>
        <taxon>Verrucomicrobiales</taxon>
        <taxon>Verrucomicrobiaceae</taxon>
        <taxon>Oceaniferula</taxon>
    </lineage>
</organism>
<name>A0AAE2S9Z4_9BACT</name>
<dbReference type="Proteomes" id="UP000634206">
    <property type="component" value="Unassembled WGS sequence"/>
</dbReference>
<dbReference type="SUPFAM" id="SSF51366">
    <property type="entry name" value="Ribulose-phoshate binding barrel"/>
    <property type="match status" value="1"/>
</dbReference>
<evidence type="ECO:0000256" key="2">
    <source>
        <dbReference type="ARBA" id="ARBA00022605"/>
    </source>
</evidence>
<evidence type="ECO:0000256" key="4">
    <source>
        <dbReference type="ARBA" id="ARBA00023235"/>
    </source>
</evidence>
<dbReference type="RefSeq" id="WP_309488531.1">
    <property type="nucleotide sequence ID" value="NZ_JAENIG010000001.1"/>
</dbReference>
<gene>
    <name evidence="7" type="primary">hisA</name>
    <name evidence="7" type="ORF">JIN83_03070</name>
</gene>
<dbReference type="PANTHER" id="PTHR43090">
    <property type="entry name" value="1-(5-PHOSPHORIBOSYL)-5-[(5-PHOSPHORIBOSYLAMINO)METHYLIDENEAMINO] IMIDAZOLE-4-CARBOXAMIDE ISOMERASE"/>
    <property type="match status" value="1"/>
</dbReference>
<dbReference type="CDD" id="cd04723">
    <property type="entry name" value="HisA_HisF"/>
    <property type="match status" value="1"/>
</dbReference>
<dbReference type="InterPro" id="IPR011060">
    <property type="entry name" value="RibuloseP-bd_barrel"/>
</dbReference>
<protein>
    <submittedName>
        <fullName evidence="7">Phosphoribosylformimino-5-aminoimidazole carboxamide ribotide isomerase</fullName>
    </submittedName>
</protein>
<dbReference type="Pfam" id="PF00977">
    <property type="entry name" value="His_biosynth"/>
    <property type="match status" value="1"/>
</dbReference>
<evidence type="ECO:0000256" key="6">
    <source>
        <dbReference type="RuleBase" id="RU003657"/>
    </source>
</evidence>
<comment type="caution">
    <text evidence="7">The sequence shown here is derived from an EMBL/GenBank/DDBJ whole genome shotgun (WGS) entry which is preliminary data.</text>
</comment>
<evidence type="ECO:0000256" key="5">
    <source>
        <dbReference type="ARBA" id="ARBA00029440"/>
    </source>
</evidence>
<comment type="pathway">
    <text evidence="5">Amino-acid biosynthesis.</text>
</comment>
<dbReference type="EMBL" id="JAENIG010000001">
    <property type="protein sequence ID" value="MBK1853928.1"/>
    <property type="molecule type" value="Genomic_DNA"/>
</dbReference>
<dbReference type="InterPro" id="IPR011858">
    <property type="entry name" value="His6/HISN3"/>
</dbReference>
<dbReference type="NCBIfam" id="TIGR02129">
    <property type="entry name" value="hisA_euk"/>
    <property type="match status" value="1"/>
</dbReference>
<dbReference type="AlphaFoldDB" id="A0AAE2S9Z4"/>
<evidence type="ECO:0000313" key="7">
    <source>
        <dbReference type="EMBL" id="MBK1853928.1"/>
    </source>
</evidence>
<evidence type="ECO:0000256" key="3">
    <source>
        <dbReference type="ARBA" id="ARBA00023102"/>
    </source>
</evidence>